<sequence length="107" mass="11086">MADIGNDPGLWAANALGAAAGAAVSLVYMLPRSKQEAVSRFFTGMACGLIFGAPTGVWIVGWLGIDGRLSGSEILLSGSAAASLCAWWVLGATSRIAARFGKGERRW</sequence>
<proteinExistence type="predicted"/>
<reference evidence="2 3" key="1">
    <citation type="submission" date="2023-07" db="EMBL/GenBank/DDBJ databases">
        <title>Genomic Encyclopedia of Type Strains, Phase IV (KMG-IV): sequencing the most valuable type-strain genomes for metagenomic binning, comparative biology and taxonomic classification.</title>
        <authorList>
            <person name="Goeker M."/>
        </authorList>
    </citation>
    <scope>NUCLEOTIDE SEQUENCE [LARGE SCALE GENOMIC DNA]</scope>
    <source>
        <strain evidence="2 3">DSM 1112</strain>
    </source>
</reference>
<evidence type="ECO:0000313" key="2">
    <source>
        <dbReference type="EMBL" id="MDQ0319599.1"/>
    </source>
</evidence>
<keyword evidence="1" id="KW-0812">Transmembrane</keyword>
<keyword evidence="3" id="KW-1185">Reference proteome</keyword>
<gene>
    <name evidence="2" type="ORF">QO002_001737</name>
</gene>
<accession>A0ABU0BPD0</accession>
<dbReference type="Proteomes" id="UP001230207">
    <property type="component" value="Unassembled WGS sequence"/>
</dbReference>
<dbReference type="InterPro" id="IPR046089">
    <property type="entry name" value="DUF6107"/>
</dbReference>
<organism evidence="2 3">
    <name type="scientific">Pararhizobium capsulatum DSM 1112</name>
    <dbReference type="NCBI Taxonomy" id="1121113"/>
    <lineage>
        <taxon>Bacteria</taxon>
        <taxon>Pseudomonadati</taxon>
        <taxon>Pseudomonadota</taxon>
        <taxon>Alphaproteobacteria</taxon>
        <taxon>Hyphomicrobiales</taxon>
        <taxon>Rhizobiaceae</taxon>
        <taxon>Rhizobium/Agrobacterium group</taxon>
        <taxon>Pararhizobium</taxon>
    </lineage>
</organism>
<protein>
    <submittedName>
        <fullName evidence="2">MFS family arabinose efflux permease</fullName>
    </submittedName>
</protein>
<dbReference type="Pfam" id="PF19602">
    <property type="entry name" value="DUF6107"/>
    <property type="match status" value="1"/>
</dbReference>
<feature type="transmembrane region" description="Helical" evidence="1">
    <location>
        <begin position="42"/>
        <end position="62"/>
    </location>
</feature>
<dbReference type="EMBL" id="JAUSVF010000001">
    <property type="protein sequence ID" value="MDQ0319599.1"/>
    <property type="molecule type" value="Genomic_DNA"/>
</dbReference>
<dbReference type="RefSeq" id="WP_307228630.1">
    <property type="nucleotide sequence ID" value="NZ_JAUSVF010000001.1"/>
</dbReference>
<keyword evidence="1" id="KW-1133">Transmembrane helix</keyword>
<name>A0ABU0BPD0_9HYPH</name>
<comment type="caution">
    <text evidence="2">The sequence shown here is derived from an EMBL/GenBank/DDBJ whole genome shotgun (WGS) entry which is preliminary data.</text>
</comment>
<feature type="transmembrane region" description="Helical" evidence="1">
    <location>
        <begin position="12"/>
        <end position="30"/>
    </location>
</feature>
<keyword evidence="1" id="KW-0472">Membrane</keyword>
<evidence type="ECO:0000313" key="3">
    <source>
        <dbReference type="Proteomes" id="UP001230207"/>
    </source>
</evidence>
<evidence type="ECO:0000256" key="1">
    <source>
        <dbReference type="SAM" id="Phobius"/>
    </source>
</evidence>
<feature type="transmembrane region" description="Helical" evidence="1">
    <location>
        <begin position="74"/>
        <end position="98"/>
    </location>
</feature>